<evidence type="ECO:0000313" key="3">
    <source>
        <dbReference type="EMBL" id="ADW68914.1"/>
    </source>
</evidence>
<feature type="region of interest" description="Disordered" evidence="1">
    <location>
        <begin position="207"/>
        <end position="229"/>
    </location>
</feature>
<dbReference type="Proteomes" id="UP000000343">
    <property type="component" value="Chromosome"/>
</dbReference>
<proteinExistence type="predicted"/>
<evidence type="ECO:0000313" key="4">
    <source>
        <dbReference type="Proteomes" id="UP000000343"/>
    </source>
</evidence>
<feature type="compositionally biased region" description="Polar residues" evidence="1">
    <location>
        <begin position="305"/>
        <end position="314"/>
    </location>
</feature>
<feature type="transmembrane region" description="Helical" evidence="2">
    <location>
        <begin position="44"/>
        <end position="62"/>
    </location>
</feature>
<dbReference type="KEGG" id="acm:AciX9_1868"/>
<organism evidence="4">
    <name type="scientific">Granulicella tundricola (strain ATCC BAA-1859 / DSM 23138 / MP5ACTX9)</name>
    <dbReference type="NCBI Taxonomy" id="1198114"/>
    <lineage>
        <taxon>Bacteria</taxon>
        <taxon>Pseudomonadati</taxon>
        <taxon>Acidobacteriota</taxon>
        <taxon>Terriglobia</taxon>
        <taxon>Terriglobales</taxon>
        <taxon>Acidobacteriaceae</taxon>
        <taxon>Granulicella</taxon>
    </lineage>
</organism>
<keyword evidence="2" id="KW-0472">Membrane</keyword>
<feature type="compositionally biased region" description="Basic and acidic residues" evidence="1">
    <location>
        <begin position="726"/>
        <end position="743"/>
    </location>
</feature>
<dbReference type="PANTHER" id="PTHR32309:SF31">
    <property type="entry name" value="CAPSULAR EXOPOLYSACCHARIDE FAMILY"/>
    <property type="match status" value="1"/>
</dbReference>
<feature type="region of interest" description="Disordered" evidence="1">
    <location>
        <begin position="1136"/>
        <end position="1202"/>
    </location>
</feature>
<name>E8X018_GRATM</name>
<dbReference type="EMBL" id="CP002480">
    <property type="protein sequence ID" value="ADW68914.1"/>
    <property type="molecule type" value="Genomic_DNA"/>
</dbReference>
<dbReference type="eggNOG" id="COG0489">
    <property type="taxonomic scope" value="Bacteria"/>
</dbReference>
<accession>E8X018</accession>
<dbReference type="Gene3D" id="3.40.50.300">
    <property type="entry name" value="P-loop containing nucleotide triphosphate hydrolases"/>
    <property type="match status" value="1"/>
</dbReference>
<dbReference type="HOGENOM" id="CLU_270615_0_0_0"/>
<protein>
    <submittedName>
        <fullName evidence="3">Lipopolysaccharide biosynthesis protein</fullName>
    </submittedName>
</protein>
<dbReference type="eggNOG" id="COG3206">
    <property type="taxonomic scope" value="Bacteria"/>
</dbReference>
<dbReference type="RefSeq" id="WP_013580233.1">
    <property type="nucleotide sequence ID" value="NC_015064.1"/>
</dbReference>
<evidence type="ECO:0000256" key="1">
    <source>
        <dbReference type="SAM" id="MobiDB-lite"/>
    </source>
</evidence>
<feature type="region of interest" description="Disordered" evidence="1">
    <location>
        <begin position="305"/>
        <end position="324"/>
    </location>
</feature>
<dbReference type="InterPro" id="IPR027417">
    <property type="entry name" value="P-loop_NTPase"/>
</dbReference>
<keyword evidence="4" id="KW-1185">Reference proteome</keyword>
<dbReference type="PANTHER" id="PTHR32309">
    <property type="entry name" value="TYROSINE-PROTEIN KINASE"/>
    <property type="match status" value="1"/>
</dbReference>
<feature type="region of interest" description="Disordered" evidence="1">
    <location>
        <begin position="686"/>
        <end position="747"/>
    </location>
</feature>
<keyword evidence="2" id="KW-0812">Transmembrane</keyword>
<dbReference type="InterPro" id="IPR050445">
    <property type="entry name" value="Bact_polysacc_biosynth/exp"/>
</dbReference>
<feature type="region of interest" description="Disordered" evidence="1">
    <location>
        <begin position="976"/>
        <end position="995"/>
    </location>
</feature>
<sequence length="1202" mass="129499">MSTGNNKSTPEGLASPASAMNVQRAESPGFDPELMRSLRMRPRLAAWVAVAVFVIVVGFALSRKSIYSAQSLTYVEPQTAKVLGDTSTGAFDAGRYDSYLQQQMQTAIRPDILTAALKRLPVGAFQFPHESDQSAVARLQKQLKVERVLNSYQLSITLQGSDAESVAATVNAVTNAYLEQGRKDEHETSSQRLELLTQERQRIQSELSEDRTEQATLSSSLGVANPVGETGNPYDVQLAGVRTQLAMARSAHDVALAQLSSVRGNGGAETAGLNSAADDVLQNDAGLASLKSTINQRKALLSSQMAGLTPSNPVYKQDQDEMSDLDRSLDKQTSQLRQQAAKRVEDKLGLELQRTASVEGMLNAQLAHQTATATGAAPKLQRASELYSDITRLTARFATVEDAIRGLQLEANGPGLAHLSVAASVPLSPEPSKRKLLLLLALPLALMMGAAAAVLAHKRDPLVYTEHDLQTVLGFPPIGVLPSRDEVSSATIEEYVLRLAAGIETAYRVSDARSFVFTAVSPSVSVTGLVLVLQEKLEELGFTVLITEAPTLLQPHVGGVPMPRLKVDAGSGSIALRHNEGHEGYAATNLTMLKRSHDLLLIDAPPLLHSAAAEYAVRSADAAILIAGSGLTLRTELTQAATLLDRLNVAGVGAVLKDLQLKHADPSFKNAIAVLETRWNAQAQDAARSVQAKRAAQRGTPVPASQAPATPADSLQYASHAASTIESDRTEVQHEAFGHHEAPEPVSSYVEPAPLAEEWDGSLDEPVAAAPSHHFDMHSFDETHEEEQYPHAREHDFVPLAAAMQEPHVAHEVVNAGHAVDDEEEQIASAVTPLHQHVNEPETAEPVMTTESPRNNLVFEPEDEPSERARVWLERLLNPNAASQAAPHSAAQPEPAVLETTVEPAFEVASASPVVEAAPEPEPVVEEPVPALTTPYEIIPMHVHHSVEAEMGSAPEAHAEEVTEVIEEYPVFHEHHPSEPVQHGMEEAPHHAQASPVHIVHAELAPEEEIAAEDPPPSPVWTPHHFEPVAHVEQEPIAAAEAEPVVKTEALAIAEEEKFEAVHEVYEEPVFAEPVAEPSRSSVVEEPEFIVSPPVPERWAPIPEAAPVQHVQHAPELEPVQEPRAAINGIRRAAELRETSTSASTAKLPARSEGTIQPETGRMTRSWGMLSKFGGEAHTGNRSRNYTSAPDAEEALEERSGR</sequence>
<dbReference type="OrthoDB" id="102834at2"/>
<dbReference type="STRING" id="1198114.AciX9_1868"/>
<reference evidence="4" key="1">
    <citation type="submission" date="2011-01" db="EMBL/GenBank/DDBJ databases">
        <title>Complete sequence of chromosome of Acidobacterium sp. MP5ACTX9.</title>
        <authorList>
            <consortium name="US DOE Joint Genome Institute"/>
            <person name="Lucas S."/>
            <person name="Copeland A."/>
            <person name="Lapidus A."/>
            <person name="Cheng J.-F."/>
            <person name="Goodwin L."/>
            <person name="Pitluck S."/>
            <person name="Teshima H."/>
            <person name="Detter J.C."/>
            <person name="Han C."/>
            <person name="Tapia R."/>
            <person name="Land M."/>
            <person name="Hauser L."/>
            <person name="Kyrpides N."/>
            <person name="Ivanova N."/>
            <person name="Ovchinnikova G."/>
            <person name="Pagani I."/>
            <person name="Rawat S.R."/>
            <person name="Mannisto M."/>
            <person name="Haggblom M.M."/>
            <person name="Woyke T."/>
        </authorList>
    </citation>
    <scope>NUCLEOTIDE SEQUENCE [LARGE SCALE GENOMIC DNA]</scope>
    <source>
        <strain evidence="4">MP5ACTX9</strain>
    </source>
</reference>
<keyword evidence="2" id="KW-1133">Transmembrane helix</keyword>
<feature type="region of interest" description="Disordered" evidence="1">
    <location>
        <begin position="1"/>
        <end position="25"/>
    </location>
</feature>
<evidence type="ECO:0000256" key="2">
    <source>
        <dbReference type="SAM" id="Phobius"/>
    </source>
</evidence>
<dbReference type="PaxDb" id="1198114-AciX9_1868"/>
<feature type="compositionally biased region" description="Basic and acidic residues" evidence="1">
    <location>
        <begin position="976"/>
        <end position="990"/>
    </location>
</feature>
<dbReference type="AlphaFoldDB" id="E8X018"/>
<gene>
    <name evidence="3" type="ordered locus">AciX9_1868</name>
</gene>